<dbReference type="Gene3D" id="1.20.120.1760">
    <property type="match status" value="1"/>
</dbReference>
<keyword evidence="5 13" id="KW-0812">Transmembrane</keyword>
<comment type="caution">
    <text evidence="14">The sequence shown here is derived from an EMBL/GenBank/DDBJ whole genome shotgun (WGS) entry which is preliminary data.</text>
</comment>
<dbReference type="GO" id="GO:0046474">
    <property type="term" value="P:glycerophospholipid biosynthetic process"/>
    <property type="evidence" value="ECO:0007669"/>
    <property type="project" value="TreeGrafter"/>
</dbReference>
<dbReference type="STRING" id="1802579.A2310_02050"/>
<gene>
    <name evidence="14" type="ORF">A2310_02050</name>
</gene>
<dbReference type="PANTHER" id="PTHR14269">
    <property type="entry name" value="CDP-DIACYLGLYCEROL--GLYCEROL-3-PHOSPHATE 3-PHOSPHATIDYLTRANSFERASE-RELATED"/>
    <property type="match status" value="1"/>
</dbReference>
<feature type="transmembrane region" description="Helical" evidence="13">
    <location>
        <begin position="68"/>
        <end position="91"/>
    </location>
</feature>
<keyword evidence="8 13" id="KW-0472">Membrane</keyword>
<dbReference type="NCBIfam" id="TIGR00560">
    <property type="entry name" value="pgsA"/>
    <property type="match status" value="1"/>
</dbReference>
<dbReference type="InterPro" id="IPR048254">
    <property type="entry name" value="CDP_ALCOHOL_P_TRANSF_CS"/>
</dbReference>
<keyword evidence="4 12" id="KW-0808">Transferase</keyword>
<evidence type="ECO:0000256" key="4">
    <source>
        <dbReference type="ARBA" id="ARBA00022679"/>
    </source>
</evidence>
<proteinExistence type="inferred from homology"/>
<dbReference type="InterPro" id="IPR050324">
    <property type="entry name" value="CDP-alcohol_PTase-I"/>
</dbReference>
<evidence type="ECO:0000256" key="2">
    <source>
        <dbReference type="ARBA" id="ARBA00010441"/>
    </source>
</evidence>
<feature type="transmembrane region" description="Helical" evidence="13">
    <location>
        <begin position="6"/>
        <end position="24"/>
    </location>
</feature>
<accession>A0A1F4SDR8</accession>
<evidence type="ECO:0000256" key="7">
    <source>
        <dbReference type="ARBA" id="ARBA00023098"/>
    </source>
</evidence>
<dbReference type="PIRSF" id="PIRSF000847">
    <property type="entry name" value="Phos_ph_gly_syn"/>
    <property type="match status" value="1"/>
</dbReference>
<dbReference type="PANTHER" id="PTHR14269:SF62">
    <property type="entry name" value="CDP-DIACYLGLYCEROL--GLYCEROL-3-PHOSPHATE 3-PHOSPHATIDYLTRANSFERASE 1, CHLOROPLASTIC"/>
    <property type="match status" value="1"/>
</dbReference>
<keyword evidence="10" id="KW-1208">Phospholipid metabolism</keyword>
<dbReference type="InterPro" id="IPR004570">
    <property type="entry name" value="Phosphatidylglycerol_P_synth"/>
</dbReference>
<evidence type="ECO:0000256" key="8">
    <source>
        <dbReference type="ARBA" id="ARBA00023136"/>
    </source>
</evidence>
<dbReference type="PROSITE" id="PS00379">
    <property type="entry name" value="CDP_ALCOHOL_P_TRANSF"/>
    <property type="match status" value="1"/>
</dbReference>
<dbReference type="GO" id="GO:0016020">
    <property type="term" value="C:membrane"/>
    <property type="evidence" value="ECO:0007669"/>
    <property type="project" value="UniProtKB-SubCell"/>
</dbReference>
<keyword evidence="7" id="KW-0443">Lipid metabolism</keyword>
<dbReference type="InterPro" id="IPR043130">
    <property type="entry name" value="CDP-OH_PTrfase_TM_dom"/>
</dbReference>
<dbReference type="InterPro" id="IPR000462">
    <property type="entry name" value="CDP-OH_P_trans"/>
</dbReference>
<dbReference type="AlphaFoldDB" id="A0A1F4SDR8"/>
<dbReference type="EMBL" id="MEUB01000071">
    <property type="protein sequence ID" value="OGC18572.1"/>
    <property type="molecule type" value="Genomic_DNA"/>
</dbReference>
<comment type="subcellular location">
    <subcellularLocation>
        <location evidence="1">Membrane</location>
        <topology evidence="1">Multi-pass membrane protein</topology>
    </subcellularLocation>
</comment>
<evidence type="ECO:0000256" key="6">
    <source>
        <dbReference type="ARBA" id="ARBA00022989"/>
    </source>
</evidence>
<evidence type="ECO:0000256" key="3">
    <source>
        <dbReference type="ARBA" id="ARBA00022516"/>
    </source>
</evidence>
<evidence type="ECO:0000256" key="5">
    <source>
        <dbReference type="ARBA" id="ARBA00022692"/>
    </source>
</evidence>
<organism evidence="14 15">
    <name type="scientific">candidate division WOR-1 bacterium RIFOXYB2_FULL_37_13</name>
    <dbReference type="NCBI Taxonomy" id="1802579"/>
    <lineage>
        <taxon>Bacteria</taxon>
        <taxon>Bacillati</taxon>
        <taxon>Saganbacteria</taxon>
    </lineage>
</organism>
<dbReference type="Pfam" id="PF01066">
    <property type="entry name" value="CDP-OH_P_transf"/>
    <property type="match status" value="1"/>
</dbReference>
<evidence type="ECO:0000313" key="15">
    <source>
        <dbReference type="Proteomes" id="UP000178417"/>
    </source>
</evidence>
<evidence type="ECO:0000256" key="13">
    <source>
        <dbReference type="SAM" id="Phobius"/>
    </source>
</evidence>
<dbReference type="EC" id="2.7.8.5" evidence="11"/>
<evidence type="ECO:0000256" key="9">
    <source>
        <dbReference type="ARBA" id="ARBA00023209"/>
    </source>
</evidence>
<sequence>MNFSNLLTFFRVVFLPLVIICLFFDKFVLAAIIFLILSITDFFDGYLARKMNQITDFGKLMDPMADKILVIATLIVLVEKGMAQSLPVIIISSREIFITGWRAHVGASGIIIAASPAGKIKTVVQIIAVLMLIISFPLGVIALWLAAILSIYSGVEYIGKRS</sequence>
<keyword evidence="3" id="KW-0444">Lipid biosynthesis</keyword>
<protein>
    <recommendedName>
        <fullName evidence="11">CDP-diacylglycerol--glycerol-3-phosphate 3-phosphatidyltransferase</fullName>
        <ecNumber evidence="11">2.7.8.5</ecNumber>
    </recommendedName>
</protein>
<dbReference type="GO" id="GO:0008444">
    <property type="term" value="F:CDP-diacylglycerol-glycerol-3-phosphate 3-phosphatidyltransferase activity"/>
    <property type="evidence" value="ECO:0007669"/>
    <property type="project" value="UniProtKB-UniRule"/>
</dbReference>
<reference evidence="14 15" key="1">
    <citation type="journal article" date="2016" name="Nat. Commun.">
        <title>Thousands of microbial genomes shed light on interconnected biogeochemical processes in an aquifer system.</title>
        <authorList>
            <person name="Anantharaman K."/>
            <person name="Brown C.T."/>
            <person name="Hug L.A."/>
            <person name="Sharon I."/>
            <person name="Castelle C.J."/>
            <person name="Probst A.J."/>
            <person name="Thomas B.C."/>
            <person name="Singh A."/>
            <person name="Wilkins M.J."/>
            <person name="Karaoz U."/>
            <person name="Brodie E.L."/>
            <person name="Williams K.H."/>
            <person name="Hubbard S.S."/>
            <person name="Banfield J.F."/>
        </authorList>
    </citation>
    <scope>NUCLEOTIDE SEQUENCE [LARGE SCALE GENOMIC DNA]</scope>
</reference>
<evidence type="ECO:0000256" key="1">
    <source>
        <dbReference type="ARBA" id="ARBA00004141"/>
    </source>
</evidence>
<evidence type="ECO:0000256" key="12">
    <source>
        <dbReference type="RuleBase" id="RU003750"/>
    </source>
</evidence>
<dbReference type="Proteomes" id="UP000178417">
    <property type="component" value="Unassembled WGS sequence"/>
</dbReference>
<keyword evidence="6 13" id="KW-1133">Transmembrane helix</keyword>
<name>A0A1F4SDR8_UNCSA</name>
<keyword evidence="9" id="KW-0594">Phospholipid biosynthesis</keyword>
<evidence type="ECO:0000256" key="10">
    <source>
        <dbReference type="ARBA" id="ARBA00023264"/>
    </source>
</evidence>
<comment type="similarity">
    <text evidence="2 12">Belongs to the CDP-alcohol phosphatidyltransferase class-I family.</text>
</comment>
<feature type="transmembrane region" description="Helical" evidence="13">
    <location>
        <begin position="126"/>
        <end position="152"/>
    </location>
</feature>
<evidence type="ECO:0000313" key="14">
    <source>
        <dbReference type="EMBL" id="OGC18572.1"/>
    </source>
</evidence>
<evidence type="ECO:0000256" key="11">
    <source>
        <dbReference type="NCBIfam" id="TIGR00560"/>
    </source>
</evidence>